<dbReference type="AlphaFoldDB" id="A0A368G5Z1"/>
<evidence type="ECO:0000256" key="1">
    <source>
        <dbReference type="SAM" id="SignalP"/>
    </source>
</evidence>
<accession>A0A368G5Z1</accession>
<sequence>MKLLIFPLLLQLIDALHISNQVEFPCPHQGEITKANLSDIVFAAKARVKRVIKNEAVFKYFVYKVEYLTTPYFSDHTLDESKRKRPFTIAIDKKCPKLKDGITYLVACTWCRCPVMRELDQLTKKEEKAIKLKGATSDFNFLEWEAL</sequence>
<comment type="caution">
    <text evidence="2">The sequence shown here is derived from an EMBL/GenBank/DDBJ whole genome shotgun (WGS) entry which is preliminary data.</text>
</comment>
<keyword evidence="3" id="KW-1185">Reference proteome</keyword>
<proteinExistence type="predicted"/>
<feature type="chain" id="PRO_5016636260" evidence="1">
    <location>
        <begin position="16"/>
        <end position="147"/>
    </location>
</feature>
<dbReference type="EMBL" id="JOJR01000317">
    <property type="protein sequence ID" value="RCN39854.1"/>
    <property type="molecule type" value="Genomic_DNA"/>
</dbReference>
<evidence type="ECO:0000313" key="3">
    <source>
        <dbReference type="Proteomes" id="UP000252519"/>
    </source>
</evidence>
<dbReference type="Proteomes" id="UP000252519">
    <property type="component" value="Unassembled WGS sequence"/>
</dbReference>
<keyword evidence="1" id="KW-0732">Signal</keyword>
<evidence type="ECO:0000313" key="2">
    <source>
        <dbReference type="EMBL" id="RCN39854.1"/>
    </source>
</evidence>
<dbReference type="SUPFAM" id="SSF50242">
    <property type="entry name" value="TIMP-like"/>
    <property type="match status" value="1"/>
</dbReference>
<protein>
    <submittedName>
        <fullName evidence="2">Uncharacterized protein</fullName>
    </submittedName>
</protein>
<dbReference type="Gene3D" id="2.40.50.780">
    <property type="match status" value="1"/>
</dbReference>
<dbReference type="InterPro" id="IPR008993">
    <property type="entry name" value="TIMP-like_OB-fold"/>
</dbReference>
<name>A0A368G5Z1_ANCCA</name>
<feature type="signal peptide" evidence="1">
    <location>
        <begin position="1"/>
        <end position="15"/>
    </location>
</feature>
<organism evidence="2 3">
    <name type="scientific">Ancylostoma caninum</name>
    <name type="common">Dog hookworm</name>
    <dbReference type="NCBI Taxonomy" id="29170"/>
    <lineage>
        <taxon>Eukaryota</taxon>
        <taxon>Metazoa</taxon>
        <taxon>Ecdysozoa</taxon>
        <taxon>Nematoda</taxon>
        <taxon>Chromadorea</taxon>
        <taxon>Rhabditida</taxon>
        <taxon>Rhabditina</taxon>
        <taxon>Rhabditomorpha</taxon>
        <taxon>Strongyloidea</taxon>
        <taxon>Ancylostomatidae</taxon>
        <taxon>Ancylostomatinae</taxon>
        <taxon>Ancylostoma</taxon>
    </lineage>
</organism>
<reference evidence="2 3" key="1">
    <citation type="submission" date="2014-10" db="EMBL/GenBank/DDBJ databases">
        <title>Draft genome of the hookworm Ancylostoma caninum.</title>
        <authorList>
            <person name="Mitreva M."/>
        </authorList>
    </citation>
    <scope>NUCLEOTIDE SEQUENCE [LARGE SCALE GENOMIC DNA]</scope>
    <source>
        <strain evidence="2 3">Baltimore</strain>
    </source>
</reference>
<gene>
    <name evidence="2" type="ORF">ANCCAN_14220</name>
</gene>